<organism evidence="3 4">
    <name type="scientific">Corynebacterium timonense</name>
    <dbReference type="NCBI Taxonomy" id="441500"/>
    <lineage>
        <taxon>Bacteria</taxon>
        <taxon>Bacillati</taxon>
        <taxon>Actinomycetota</taxon>
        <taxon>Actinomycetes</taxon>
        <taxon>Mycobacteriales</taxon>
        <taxon>Corynebacteriaceae</taxon>
        <taxon>Corynebacterium</taxon>
    </lineage>
</organism>
<dbReference type="AlphaFoldDB" id="A0A1H1UMG5"/>
<dbReference type="SUPFAM" id="SSF52266">
    <property type="entry name" value="SGNH hydrolase"/>
    <property type="match status" value="1"/>
</dbReference>
<dbReference type="STRING" id="1203190.GCA_000312345_00665"/>
<feature type="chain" id="PRO_5009262400" evidence="1">
    <location>
        <begin position="25"/>
        <end position="283"/>
    </location>
</feature>
<feature type="domain" description="SGNH hydrolase-type esterase" evidence="2">
    <location>
        <begin position="33"/>
        <end position="272"/>
    </location>
</feature>
<dbReference type="InterPro" id="IPR013830">
    <property type="entry name" value="SGNH_hydro"/>
</dbReference>
<dbReference type="Proteomes" id="UP000182237">
    <property type="component" value="Chromosome I"/>
</dbReference>
<reference evidence="3 4" key="1">
    <citation type="submission" date="2016-10" db="EMBL/GenBank/DDBJ databases">
        <authorList>
            <person name="de Groot N.N."/>
        </authorList>
    </citation>
    <scope>NUCLEOTIDE SEQUENCE [LARGE SCALE GENOMIC DNA]</scope>
    <source>
        <strain evidence="3 4">DSM 45434</strain>
    </source>
</reference>
<evidence type="ECO:0000256" key="1">
    <source>
        <dbReference type="SAM" id="SignalP"/>
    </source>
</evidence>
<dbReference type="Pfam" id="PF13472">
    <property type="entry name" value="Lipase_GDSL_2"/>
    <property type="match status" value="1"/>
</dbReference>
<evidence type="ECO:0000313" key="3">
    <source>
        <dbReference type="EMBL" id="SDS73665.1"/>
    </source>
</evidence>
<feature type="signal peptide" evidence="1">
    <location>
        <begin position="1"/>
        <end position="24"/>
    </location>
</feature>
<dbReference type="OrthoDB" id="4393918at2"/>
<keyword evidence="4" id="KW-1185">Reference proteome</keyword>
<accession>A0A1H1UMG5</accession>
<keyword evidence="3" id="KW-0378">Hydrolase</keyword>
<evidence type="ECO:0000313" key="4">
    <source>
        <dbReference type="Proteomes" id="UP000182237"/>
    </source>
</evidence>
<dbReference type="Gene3D" id="3.40.50.1110">
    <property type="entry name" value="SGNH hydrolase"/>
    <property type="match status" value="1"/>
</dbReference>
<keyword evidence="1" id="KW-0732">Signal</keyword>
<name>A0A1H1UMG5_9CORY</name>
<dbReference type="EMBL" id="LT629765">
    <property type="protein sequence ID" value="SDS73665.1"/>
    <property type="molecule type" value="Genomic_DNA"/>
</dbReference>
<gene>
    <name evidence="3" type="ORF">SAMN04488539_2280</name>
</gene>
<dbReference type="eggNOG" id="COG2755">
    <property type="taxonomic scope" value="Bacteria"/>
</dbReference>
<dbReference type="RefSeq" id="WP_019193519.1">
    <property type="nucleotide sequence ID" value="NZ_LT629765.1"/>
</dbReference>
<evidence type="ECO:0000259" key="2">
    <source>
        <dbReference type="Pfam" id="PF13472"/>
    </source>
</evidence>
<sequence>MKLARIAASVLAALSLVGAPAAQAAQNGNIVTFGDSYTANPDEIRNALRGIEVRSVQEYVDDYPSTGGCLQAPNNWPRKLSDAVGAPVADWSCTAQTSQSVLGRIDAAIEHGDIHPGTRSVVIAVGMNDYGPFGIAQGFTPWFPSTMRDDFVHNMQIAADKIRAVAPEASIVLSGSLAVSEPAQPHMFCPINVIPGAPIGFPLPHLQAVEHDNEHNQRAAADAIGAEFVEMRLPSAGHTSCNRDASQRHVAGFIDTTTPNTTMALHPSDAGSEFITQRLAPVV</sequence>
<dbReference type="InterPro" id="IPR036514">
    <property type="entry name" value="SGNH_hydro_sf"/>
</dbReference>
<dbReference type="GO" id="GO:0016787">
    <property type="term" value="F:hydrolase activity"/>
    <property type="evidence" value="ECO:0007669"/>
    <property type="project" value="UniProtKB-KW"/>
</dbReference>
<protein>
    <submittedName>
        <fullName evidence="3">GDSL-like Lipase/Acylhydrolase family protein</fullName>
    </submittedName>
</protein>
<proteinExistence type="predicted"/>